<gene>
    <name evidence="2" type="ORF">OFUS_LOCUS19767</name>
</gene>
<sequence>MASGVLMATNISSKQQKERKFLKKSASLDDMIDEKKVKEKSMESKSKSSKSESEESTLKDKKHKSSTKKPNSAMTARGTVKLKDEKRSKFSFSLFGGLTFSKPKVKQRTVLSPAVTRKTNDVINTLGNSKSNPKQKGTRTRSKSKDRGSIIESHTSGTSSRSHTKPRERTALGTYKEKIKTRENSKERSKHGVNGNKSPSISCYQGKRSHMPLPPIPQLPEVLEEDSEEFHSALGLALGRFCFIFWHGT</sequence>
<feature type="region of interest" description="Disordered" evidence="1">
    <location>
        <begin position="121"/>
        <end position="199"/>
    </location>
</feature>
<comment type="caution">
    <text evidence="2">The sequence shown here is derived from an EMBL/GenBank/DDBJ whole genome shotgun (WGS) entry which is preliminary data.</text>
</comment>
<dbReference type="AlphaFoldDB" id="A0A8J1U7I8"/>
<protein>
    <submittedName>
        <fullName evidence="2">Uncharacterized protein</fullName>
    </submittedName>
</protein>
<proteinExistence type="predicted"/>
<feature type="region of interest" description="Disordered" evidence="1">
    <location>
        <begin position="1"/>
        <end position="83"/>
    </location>
</feature>
<evidence type="ECO:0000256" key="1">
    <source>
        <dbReference type="SAM" id="MobiDB-lite"/>
    </source>
</evidence>
<evidence type="ECO:0000313" key="2">
    <source>
        <dbReference type="EMBL" id="CAH1795192.1"/>
    </source>
</evidence>
<feature type="compositionally biased region" description="Polar residues" evidence="1">
    <location>
        <begin position="121"/>
        <end position="135"/>
    </location>
</feature>
<keyword evidence="3" id="KW-1185">Reference proteome</keyword>
<name>A0A8J1U7I8_OWEFU</name>
<accession>A0A8J1U7I8</accession>
<dbReference type="EMBL" id="CAIIXF020000009">
    <property type="protein sequence ID" value="CAH1795192.1"/>
    <property type="molecule type" value="Genomic_DNA"/>
</dbReference>
<feature type="compositionally biased region" description="Basic and acidic residues" evidence="1">
    <location>
        <begin position="165"/>
        <end position="187"/>
    </location>
</feature>
<feature type="compositionally biased region" description="Basic and acidic residues" evidence="1">
    <location>
        <begin position="33"/>
        <end position="59"/>
    </location>
</feature>
<organism evidence="2 3">
    <name type="scientific">Owenia fusiformis</name>
    <name type="common">Polychaete worm</name>
    <dbReference type="NCBI Taxonomy" id="6347"/>
    <lineage>
        <taxon>Eukaryota</taxon>
        <taxon>Metazoa</taxon>
        <taxon>Spiralia</taxon>
        <taxon>Lophotrochozoa</taxon>
        <taxon>Annelida</taxon>
        <taxon>Polychaeta</taxon>
        <taxon>Sedentaria</taxon>
        <taxon>Canalipalpata</taxon>
        <taxon>Sabellida</taxon>
        <taxon>Oweniida</taxon>
        <taxon>Oweniidae</taxon>
        <taxon>Owenia</taxon>
    </lineage>
</organism>
<dbReference type="Proteomes" id="UP000749559">
    <property type="component" value="Unassembled WGS sequence"/>
</dbReference>
<reference evidence="2" key="1">
    <citation type="submission" date="2022-03" db="EMBL/GenBank/DDBJ databases">
        <authorList>
            <person name="Martin C."/>
        </authorList>
    </citation>
    <scope>NUCLEOTIDE SEQUENCE</scope>
</reference>
<evidence type="ECO:0000313" key="3">
    <source>
        <dbReference type="Proteomes" id="UP000749559"/>
    </source>
</evidence>